<protein>
    <recommendedName>
        <fullName evidence="6">Methyltransferase</fullName>
    </recommendedName>
</protein>
<accession>A0A7H2PW54</accession>
<name>A0A7H2PW54_9GAMM</name>
<dbReference type="Pfam" id="PF05356">
    <property type="entry name" value="Phage_Coat_B"/>
    <property type="match status" value="1"/>
</dbReference>
<dbReference type="AlphaFoldDB" id="A0A7H2PW54"/>
<proteinExistence type="predicted"/>
<keyword evidence="1" id="KW-0812">Transmembrane</keyword>
<keyword evidence="2" id="KW-0732">Signal</keyword>
<evidence type="ECO:0000313" key="4">
    <source>
        <dbReference type="EMBL" id="QNX07087.1"/>
    </source>
</evidence>
<feature type="chain" id="PRO_5036203332" description="Methyltransferase" evidence="2">
    <location>
        <begin position="30"/>
        <end position="73"/>
    </location>
</feature>
<reference evidence="4" key="3">
    <citation type="submission" date="2021-03" db="EMBL/GenBank/DDBJ databases">
        <title>Clinical and molecular characterization of Acinetobacter seifertii in Taiwan.</title>
        <authorList>
            <person name="Li L.-H."/>
            <person name="Yang Y.-S."/>
            <person name="Sun J.-R."/>
            <person name="Huang T.-W."/>
            <person name="Huang W.-C."/>
            <person name="Wang Y.-C."/>
            <person name="Kuo T.-H."/>
            <person name="Kuo S.-C."/>
            <person name="Chen T.-L."/>
        </authorList>
    </citation>
    <scope>NUCLEOTIDE SEQUENCE</scope>
    <source>
        <strain evidence="4">AS73</strain>
    </source>
</reference>
<keyword evidence="1" id="KW-1133">Transmembrane helix</keyword>
<keyword evidence="1" id="KW-0472">Membrane</keyword>
<feature type="transmembrane region" description="Helical" evidence="1">
    <location>
        <begin position="45"/>
        <end position="65"/>
    </location>
</feature>
<dbReference type="EMBL" id="CP061561">
    <property type="protein sequence ID" value="QNX07073.1"/>
    <property type="molecule type" value="Genomic_DNA"/>
</dbReference>
<reference evidence="5" key="1">
    <citation type="submission" date="2020-09" db="EMBL/GenBank/DDBJ databases">
        <title>Clinical and molecular characterization of Acinetobacter seifertii in Taiwan.</title>
        <authorList>
            <person name="Li L.-H."/>
            <person name="Yang Y.-S."/>
            <person name="Sun J.-R."/>
            <person name="Huang T.-W."/>
            <person name="Huang W.-C."/>
            <person name="Wang Y.-C."/>
            <person name="Kuo T.-H."/>
            <person name="Kuo S.-C."/>
            <person name="Chen T.-L."/>
        </authorList>
    </citation>
    <scope>NUCLEOTIDE SEQUENCE [LARGE SCALE GENOMIC DNA]</scope>
    <source>
        <strain evidence="5">AS73</strain>
    </source>
</reference>
<dbReference type="EMBL" id="CP061561">
    <property type="protein sequence ID" value="QNX07087.1"/>
    <property type="molecule type" value="Genomic_DNA"/>
</dbReference>
<sequence length="73" mass="7324">METQVKEKNKALPVVLGSGLMVAASSVFAEGDLATGATTAISGGSSTLQTVGIAIIGVVAGVWVIKRVIALIR</sequence>
<feature type="signal peptide" evidence="2">
    <location>
        <begin position="1"/>
        <end position="29"/>
    </location>
</feature>
<evidence type="ECO:0008006" key="6">
    <source>
        <dbReference type="Google" id="ProtNLM"/>
    </source>
</evidence>
<evidence type="ECO:0000256" key="1">
    <source>
        <dbReference type="SAM" id="Phobius"/>
    </source>
</evidence>
<gene>
    <name evidence="3" type="ORF">IC796_09590</name>
    <name evidence="4" type="ORF">IC796_09670</name>
</gene>
<evidence type="ECO:0000256" key="2">
    <source>
        <dbReference type="SAM" id="SignalP"/>
    </source>
</evidence>
<reference evidence="4 5" key="2">
    <citation type="submission" date="2020-09" db="EMBL/GenBank/DDBJ databases">
        <authorList>
            <person name="Chen F.-J."/>
            <person name="Lee Y.-T."/>
        </authorList>
    </citation>
    <scope>NUCLEOTIDE SEQUENCE [LARGE SCALE GENOMIC DNA]</scope>
    <source>
        <strain evidence="4 5">AS73</strain>
    </source>
</reference>
<evidence type="ECO:0000313" key="3">
    <source>
        <dbReference type="EMBL" id="QNX07073.1"/>
    </source>
</evidence>
<dbReference type="InterPro" id="IPR008020">
    <property type="entry name" value="G8P"/>
</dbReference>
<evidence type="ECO:0000313" key="5">
    <source>
        <dbReference type="Proteomes" id="UP000516862"/>
    </source>
</evidence>
<dbReference type="Proteomes" id="UP000516862">
    <property type="component" value="Chromosome"/>
</dbReference>
<organism evidence="4 5">
    <name type="scientific">Acinetobacter seifertii</name>
    <dbReference type="NCBI Taxonomy" id="1530123"/>
    <lineage>
        <taxon>Bacteria</taxon>
        <taxon>Pseudomonadati</taxon>
        <taxon>Pseudomonadota</taxon>
        <taxon>Gammaproteobacteria</taxon>
        <taxon>Moraxellales</taxon>
        <taxon>Moraxellaceae</taxon>
        <taxon>Acinetobacter</taxon>
        <taxon>Acinetobacter calcoaceticus/baumannii complex</taxon>
    </lineage>
</organism>
<dbReference type="RefSeq" id="WP_151686074.1">
    <property type="nucleotide sequence ID" value="NZ_BKEE01000088.1"/>
</dbReference>